<dbReference type="EMBL" id="JABTXI010000010">
    <property type="protein sequence ID" value="MBY3592943.1"/>
    <property type="molecule type" value="Genomic_DNA"/>
</dbReference>
<comment type="caution">
    <text evidence="1">The sequence shown here is derived from an EMBL/GenBank/DDBJ whole genome shotgun (WGS) entry which is preliminary data.</text>
</comment>
<sequence length="116" mass="13261">MRHKGHLWNRSPSGTYDIGIWTMTPLPAARAGVLNSRWRQLLDGRAHVPTCGEMANDPAQAMLWEAKLVRGEVGILVLPKRRNADYLVNYARKDKPYPEAMWGVYRAFLEQGMRPD</sequence>
<evidence type="ECO:0000313" key="1">
    <source>
        <dbReference type="EMBL" id="MBY3592943.1"/>
    </source>
</evidence>
<reference evidence="1 2" key="1">
    <citation type="submission" date="2020-06" db="EMBL/GenBank/DDBJ databases">
        <title>Global-level population genomics: horizontal gene transfer, symbiosis and evolution in Rhizobia.</title>
        <authorList>
            <person name="Gai Y."/>
        </authorList>
    </citation>
    <scope>NUCLEOTIDE SEQUENCE [LARGE SCALE GENOMIC DNA]</scope>
    <source>
        <strain evidence="1 2">PLR6_1b</strain>
    </source>
</reference>
<accession>A0ABS7LQG4</accession>
<gene>
    <name evidence="1" type="ORF">HJA87_24120</name>
</gene>
<protein>
    <recommendedName>
        <fullName evidence="3">LysR substrate-binding domain-containing protein</fullName>
    </recommendedName>
</protein>
<dbReference type="GeneID" id="90133199"/>
<proteinExistence type="predicted"/>
<organism evidence="1 2">
    <name type="scientific">Rhizobium bangladeshense</name>
    <dbReference type="NCBI Taxonomy" id="1138189"/>
    <lineage>
        <taxon>Bacteria</taxon>
        <taxon>Pseudomonadati</taxon>
        <taxon>Pseudomonadota</taxon>
        <taxon>Alphaproteobacteria</taxon>
        <taxon>Hyphomicrobiales</taxon>
        <taxon>Rhizobiaceae</taxon>
        <taxon>Rhizobium/Agrobacterium group</taxon>
        <taxon>Rhizobium</taxon>
    </lineage>
</organism>
<evidence type="ECO:0000313" key="2">
    <source>
        <dbReference type="Proteomes" id="UP000720124"/>
    </source>
</evidence>
<name>A0ABS7LQG4_9HYPH</name>
<keyword evidence="2" id="KW-1185">Reference proteome</keyword>
<dbReference type="Proteomes" id="UP000720124">
    <property type="component" value="Unassembled WGS sequence"/>
</dbReference>
<evidence type="ECO:0008006" key="3">
    <source>
        <dbReference type="Google" id="ProtNLM"/>
    </source>
</evidence>
<dbReference type="RefSeq" id="WP_207604148.1">
    <property type="nucleotide sequence ID" value="NZ_CP071616.1"/>
</dbReference>